<evidence type="ECO:0000256" key="4">
    <source>
        <dbReference type="ARBA" id="ARBA00022692"/>
    </source>
</evidence>
<organism evidence="9 10">
    <name type="scientific">Rubroshorea leprosula</name>
    <dbReference type="NCBI Taxonomy" id="152421"/>
    <lineage>
        <taxon>Eukaryota</taxon>
        <taxon>Viridiplantae</taxon>
        <taxon>Streptophyta</taxon>
        <taxon>Embryophyta</taxon>
        <taxon>Tracheophyta</taxon>
        <taxon>Spermatophyta</taxon>
        <taxon>Magnoliopsida</taxon>
        <taxon>eudicotyledons</taxon>
        <taxon>Gunneridae</taxon>
        <taxon>Pentapetalae</taxon>
        <taxon>rosids</taxon>
        <taxon>malvids</taxon>
        <taxon>Malvales</taxon>
        <taxon>Dipterocarpaceae</taxon>
        <taxon>Rubroshorea</taxon>
    </lineage>
</organism>
<evidence type="ECO:0000313" key="10">
    <source>
        <dbReference type="Proteomes" id="UP001054252"/>
    </source>
</evidence>
<evidence type="ECO:0000256" key="1">
    <source>
        <dbReference type="ARBA" id="ARBA00004167"/>
    </source>
</evidence>
<dbReference type="GO" id="GO:0080143">
    <property type="term" value="P:regulation of amino acid export"/>
    <property type="evidence" value="ECO:0007669"/>
    <property type="project" value="InterPro"/>
</dbReference>
<keyword evidence="3" id="KW-0813">Transport</keyword>
<keyword evidence="4 8" id="KW-0812">Transmembrane</keyword>
<dbReference type="PANTHER" id="PTHR33228:SF76">
    <property type="entry name" value="PROTEIN GLUTAMINE DUMPER 7"/>
    <property type="match status" value="1"/>
</dbReference>
<keyword evidence="7 8" id="KW-0472">Membrane</keyword>
<keyword evidence="6 8" id="KW-1133">Transmembrane helix</keyword>
<dbReference type="GO" id="GO:0016020">
    <property type="term" value="C:membrane"/>
    <property type="evidence" value="ECO:0007669"/>
    <property type="project" value="UniProtKB-SubCell"/>
</dbReference>
<reference evidence="9 10" key="1">
    <citation type="journal article" date="2021" name="Commun. Biol.">
        <title>The genome of Shorea leprosula (Dipterocarpaceae) highlights the ecological relevance of drought in aseasonal tropical rainforests.</title>
        <authorList>
            <person name="Ng K.K.S."/>
            <person name="Kobayashi M.J."/>
            <person name="Fawcett J.A."/>
            <person name="Hatakeyama M."/>
            <person name="Paape T."/>
            <person name="Ng C.H."/>
            <person name="Ang C.C."/>
            <person name="Tnah L.H."/>
            <person name="Lee C.T."/>
            <person name="Nishiyama T."/>
            <person name="Sese J."/>
            <person name="O'Brien M.J."/>
            <person name="Copetti D."/>
            <person name="Mohd Noor M.I."/>
            <person name="Ong R.C."/>
            <person name="Putra M."/>
            <person name="Sireger I.Z."/>
            <person name="Indrioko S."/>
            <person name="Kosugi Y."/>
            <person name="Izuno A."/>
            <person name="Isagi Y."/>
            <person name="Lee S.L."/>
            <person name="Shimizu K.K."/>
        </authorList>
    </citation>
    <scope>NUCLEOTIDE SEQUENCE [LARGE SCALE GENOMIC DNA]</scope>
    <source>
        <strain evidence="9">214</strain>
    </source>
</reference>
<evidence type="ECO:0000256" key="8">
    <source>
        <dbReference type="SAM" id="Phobius"/>
    </source>
</evidence>
<name>A0AAV5ID50_9ROSI</name>
<accession>A0AAV5ID50</accession>
<evidence type="ECO:0000256" key="6">
    <source>
        <dbReference type="ARBA" id="ARBA00022989"/>
    </source>
</evidence>
<evidence type="ECO:0000256" key="2">
    <source>
        <dbReference type="ARBA" id="ARBA00009977"/>
    </source>
</evidence>
<dbReference type="AlphaFoldDB" id="A0AAV5ID50"/>
<comment type="caution">
    <text evidence="9">The sequence shown here is derived from an EMBL/GenBank/DDBJ whole genome shotgun (WGS) entry which is preliminary data.</text>
</comment>
<dbReference type="Proteomes" id="UP001054252">
    <property type="component" value="Unassembled WGS sequence"/>
</dbReference>
<dbReference type="GO" id="GO:0006865">
    <property type="term" value="P:amino acid transport"/>
    <property type="evidence" value="ECO:0007669"/>
    <property type="project" value="UniProtKB-KW"/>
</dbReference>
<comment type="similarity">
    <text evidence="2">Belongs to the GLUTAMINE DUMPER 1 (TC 9.B.60) family.</text>
</comment>
<evidence type="ECO:0000256" key="5">
    <source>
        <dbReference type="ARBA" id="ARBA00022970"/>
    </source>
</evidence>
<evidence type="ECO:0000256" key="7">
    <source>
        <dbReference type="ARBA" id="ARBA00023136"/>
    </source>
</evidence>
<dbReference type="InterPro" id="IPR040359">
    <property type="entry name" value="GDU"/>
</dbReference>
<keyword evidence="5" id="KW-0029">Amino-acid transport</keyword>
<keyword evidence="10" id="KW-1185">Reference proteome</keyword>
<evidence type="ECO:0000256" key="3">
    <source>
        <dbReference type="ARBA" id="ARBA00022448"/>
    </source>
</evidence>
<gene>
    <name evidence="9" type="ORF">SLEP1_g10610</name>
</gene>
<sequence length="100" mass="10544">MPPATNSTIAADSHAAIPYLFVGLAIMIALITTALAILGCSYSKPPPNEDEEAAAVNRSRMQMEMEPKIVVFVPGDELPRYVAKPAAAAPASSTTTFHTD</sequence>
<dbReference type="EMBL" id="BPVZ01000011">
    <property type="protein sequence ID" value="GKU97466.1"/>
    <property type="molecule type" value="Genomic_DNA"/>
</dbReference>
<proteinExistence type="inferred from homology"/>
<feature type="transmembrane region" description="Helical" evidence="8">
    <location>
        <begin position="16"/>
        <end position="38"/>
    </location>
</feature>
<protein>
    <submittedName>
        <fullName evidence="9">Uncharacterized protein</fullName>
    </submittedName>
</protein>
<dbReference type="PANTHER" id="PTHR33228">
    <property type="entry name" value="PROTEIN GLUTAMINE DUMPER 4-RELATED"/>
    <property type="match status" value="1"/>
</dbReference>
<evidence type="ECO:0000313" key="9">
    <source>
        <dbReference type="EMBL" id="GKU97466.1"/>
    </source>
</evidence>
<comment type="subcellular location">
    <subcellularLocation>
        <location evidence="1">Membrane</location>
        <topology evidence="1">Single-pass membrane protein</topology>
    </subcellularLocation>
</comment>